<dbReference type="Proteomes" id="UP000069906">
    <property type="component" value="Chromosome"/>
</dbReference>
<dbReference type="EC" id="4.99.1.1" evidence="2"/>
<dbReference type="AlphaFoldDB" id="A0A0F7P7T6"/>
<keyword evidence="2" id="KW-0456">Lyase</keyword>
<dbReference type="Pfam" id="PF00762">
    <property type="entry name" value="Ferrochelatase"/>
    <property type="match status" value="1"/>
</dbReference>
<dbReference type="GO" id="GO:0004325">
    <property type="term" value="F:ferrochelatase activity"/>
    <property type="evidence" value="ECO:0007669"/>
    <property type="project" value="InterPro"/>
</dbReference>
<dbReference type="NCBIfam" id="TIGR00109">
    <property type="entry name" value="hemH"/>
    <property type="match status" value="1"/>
</dbReference>
<dbReference type="EMBL" id="CP008874">
    <property type="protein sequence ID" value="AKH97206.1"/>
    <property type="molecule type" value="Genomic_DNA"/>
</dbReference>
<keyword evidence="3" id="KW-1185">Reference proteome</keyword>
<dbReference type="OrthoDB" id="266111at2157"/>
<dbReference type="CDD" id="cd03411">
    <property type="entry name" value="Ferrochelatase_N"/>
    <property type="match status" value="1"/>
</dbReference>
<organism evidence="2 3">
    <name type="scientific">Halanaeroarchaeum sulfurireducens</name>
    <dbReference type="NCBI Taxonomy" id="1604004"/>
    <lineage>
        <taxon>Archaea</taxon>
        <taxon>Methanobacteriati</taxon>
        <taxon>Methanobacteriota</taxon>
        <taxon>Stenosarchaea group</taxon>
        <taxon>Halobacteria</taxon>
        <taxon>Halobacteriales</taxon>
        <taxon>Halobacteriaceae</taxon>
        <taxon>Halanaeroarchaeum</taxon>
    </lineage>
</organism>
<sequence>MNVGVVLLNFGEPAGPDREAVTEYLERIFFDNADLERYDSESAARERARTLAERRAPALLEEYEEIGGSPLKEQAAAQAERLQSELERRGFDARTYLGYQYVEPLIGDAVATAFDDGVGHVIGLPVYPLSGPSTNVFAVDDLEAAVDERDREVEWHAVTGWHRHPTYPRMRAENVQSFVSEAGLDLQAPDTELVFSAHGTALSYLEEGSRYDQYVEEYTETIAALLGVDEYTLGFQNHENRDVSWTEPDIETAIESVDADRVVVEPASFLHEQSETLSELDLELAAEAEAAGLEFYRVPVPHGEPRLAGIMADLVEPFVAGFDPHHYQLRKCECRDEPGTYCLNADFE</sequence>
<reference evidence="2 3" key="1">
    <citation type="journal article" date="2015" name="ISME J.">
        <title>Elemental sulfur and acetate can support life of a novel strictly anaerobic haloarchaeon.</title>
        <authorList>
            <person name="Sorokin D.Y."/>
            <person name="Kublanov I.V."/>
            <person name="Gavrilov S.N."/>
            <person name="Rojo D."/>
            <person name="Roman P."/>
            <person name="Golyshin P.N."/>
            <person name="Slepak V.Z."/>
            <person name="Smedile F."/>
            <person name="Ferrer M."/>
            <person name="Messina E."/>
            <person name="La Cono V."/>
            <person name="Yakimov M.M."/>
        </authorList>
    </citation>
    <scope>NUCLEOTIDE SEQUENCE [LARGE SCALE GENOMIC DNA]</scope>
    <source>
        <strain evidence="2 3">HSR2</strain>
    </source>
</reference>
<evidence type="ECO:0000256" key="1">
    <source>
        <dbReference type="RuleBase" id="RU004185"/>
    </source>
</evidence>
<dbReference type="Gene3D" id="3.40.50.1400">
    <property type="match status" value="2"/>
</dbReference>
<dbReference type="HOGENOM" id="CLU_018884_4_1_2"/>
<dbReference type="GO" id="GO:0006783">
    <property type="term" value="P:heme biosynthetic process"/>
    <property type="evidence" value="ECO:0007669"/>
    <property type="project" value="InterPro"/>
</dbReference>
<dbReference type="KEGG" id="hsu:HLASF_0710"/>
<evidence type="ECO:0000313" key="2">
    <source>
        <dbReference type="EMBL" id="AKH97206.1"/>
    </source>
</evidence>
<dbReference type="InterPro" id="IPR033659">
    <property type="entry name" value="Ferrochelatase_N"/>
</dbReference>
<dbReference type="PANTHER" id="PTHR11108:SF1">
    <property type="entry name" value="FERROCHELATASE, MITOCHONDRIAL"/>
    <property type="match status" value="1"/>
</dbReference>
<evidence type="ECO:0000313" key="3">
    <source>
        <dbReference type="Proteomes" id="UP000069906"/>
    </source>
</evidence>
<dbReference type="GeneID" id="25158901"/>
<dbReference type="PANTHER" id="PTHR11108">
    <property type="entry name" value="FERROCHELATASE"/>
    <property type="match status" value="1"/>
</dbReference>
<gene>
    <name evidence="2" type="primary">hemH</name>
    <name evidence="2" type="ORF">HLASF_0710</name>
</gene>
<accession>A0A0F7P7T6</accession>
<dbReference type="InterPro" id="IPR001015">
    <property type="entry name" value="Ferrochelatase"/>
</dbReference>
<comment type="similarity">
    <text evidence="1">Belongs to the ferrochelatase family.</text>
</comment>
<proteinExistence type="inferred from homology"/>
<protein>
    <submittedName>
        <fullName evidence="2">Ferrochelatase, protoheme ferro-lyase HemH</fullName>
        <ecNumber evidence="2">4.99.1.1</ecNumber>
    </submittedName>
</protein>
<dbReference type="PATRIC" id="fig|1604004.4.peg.746"/>
<dbReference type="RefSeq" id="WP_050049316.1">
    <property type="nucleotide sequence ID" value="NZ_CP008874.1"/>
</dbReference>
<name>A0A0F7P7T6_9EURY</name>
<dbReference type="SUPFAM" id="SSF53800">
    <property type="entry name" value="Chelatase"/>
    <property type="match status" value="1"/>
</dbReference>